<keyword evidence="1" id="KW-0812">Transmembrane</keyword>
<dbReference type="Proteomes" id="UP000672011">
    <property type="component" value="Chromosome"/>
</dbReference>
<protein>
    <submittedName>
        <fullName evidence="2">Uncharacterized protein</fullName>
    </submittedName>
</protein>
<reference evidence="3" key="2">
    <citation type="submission" date="2021-04" db="EMBL/GenBank/DDBJ databases">
        <title>Taxonomy of Flavobacteriaceae bacterium ZY171143.</title>
        <authorList>
            <person name="Li F."/>
        </authorList>
    </citation>
    <scope>NUCLEOTIDE SEQUENCE [LARGE SCALE GENOMIC DNA]</scope>
    <source>
        <strain evidence="3">ZY171143</strain>
    </source>
</reference>
<evidence type="ECO:0000313" key="2">
    <source>
        <dbReference type="EMBL" id="QTV05223.1"/>
    </source>
</evidence>
<feature type="transmembrane region" description="Helical" evidence="1">
    <location>
        <begin position="24"/>
        <end position="50"/>
    </location>
</feature>
<proteinExistence type="predicted"/>
<dbReference type="EMBL" id="CP072842">
    <property type="protein sequence ID" value="QTV05223.1"/>
    <property type="molecule type" value="Genomic_DNA"/>
</dbReference>
<keyword evidence="1" id="KW-1133">Transmembrane helix</keyword>
<organism evidence="2 3">
    <name type="scientific">Faecalibacter bovis</name>
    <dbReference type="NCBI Taxonomy" id="2898187"/>
    <lineage>
        <taxon>Bacteria</taxon>
        <taxon>Pseudomonadati</taxon>
        <taxon>Bacteroidota</taxon>
        <taxon>Flavobacteriia</taxon>
        <taxon>Flavobacteriales</taxon>
        <taxon>Weeksellaceae</taxon>
        <taxon>Faecalibacter</taxon>
    </lineage>
</organism>
<reference evidence="2 3" key="1">
    <citation type="journal article" date="2021" name="Int. J. Syst. Evol. Microbiol.">
        <title>Faecalibacter bovis sp. nov., isolated from cow faeces.</title>
        <authorList>
            <person name="Li F."/>
            <person name="Zhao W."/>
            <person name="Hong Q."/>
            <person name="Shao Q."/>
            <person name="Song J."/>
            <person name="Yang S."/>
        </authorList>
    </citation>
    <scope>NUCLEOTIDE SEQUENCE [LARGE SCALE GENOMIC DNA]</scope>
    <source>
        <strain evidence="2 3">ZY171143</strain>
    </source>
</reference>
<accession>A0ABX7XBD6</accession>
<feature type="transmembrane region" description="Helical" evidence="1">
    <location>
        <begin position="127"/>
        <end position="150"/>
    </location>
</feature>
<feature type="transmembrane region" description="Helical" evidence="1">
    <location>
        <begin position="95"/>
        <end position="115"/>
    </location>
</feature>
<dbReference type="RefSeq" id="WP_230475852.1">
    <property type="nucleotide sequence ID" value="NZ_CP072842.1"/>
</dbReference>
<name>A0ABX7XBD6_9FLAO</name>
<gene>
    <name evidence="2" type="ORF">J9309_10615</name>
</gene>
<sequence length="165" mass="19923">MKKRKSFSKFDYFLMLFEEFKDQFTLVIILNLLIIFVSIQLDFLYNQFYLFSSFKDYFNEFSLQFSLNEFFKILGYIYLFATFVHFGIYKKNVKLLFYINSIILIIVTTYVWSIPTLDSIFLILEKGHIFFILALIAQFVVYMVIGNEFYNLIKKKIKKVEINHS</sequence>
<evidence type="ECO:0000256" key="1">
    <source>
        <dbReference type="SAM" id="Phobius"/>
    </source>
</evidence>
<feature type="transmembrane region" description="Helical" evidence="1">
    <location>
        <begin position="70"/>
        <end position="88"/>
    </location>
</feature>
<keyword evidence="1" id="KW-0472">Membrane</keyword>
<keyword evidence="3" id="KW-1185">Reference proteome</keyword>
<evidence type="ECO:0000313" key="3">
    <source>
        <dbReference type="Proteomes" id="UP000672011"/>
    </source>
</evidence>